<organism evidence="1 2">
    <name type="scientific">Litchfieldella qijiaojingensis</name>
    <dbReference type="NCBI Taxonomy" id="980347"/>
    <lineage>
        <taxon>Bacteria</taxon>
        <taxon>Pseudomonadati</taxon>
        <taxon>Pseudomonadota</taxon>
        <taxon>Gammaproteobacteria</taxon>
        <taxon>Oceanospirillales</taxon>
        <taxon>Halomonadaceae</taxon>
        <taxon>Litchfieldella</taxon>
    </lineage>
</organism>
<evidence type="ECO:0000313" key="2">
    <source>
        <dbReference type="Proteomes" id="UP000653056"/>
    </source>
</evidence>
<keyword evidence="2" id="KW-1185">Reference proteome</keyword>
<dbReference type="InterPro" id="IPR011990">
    <property type="entry name" value="TPR-like_helical_dom_sf"/>
</dbReference>
<reference evidence="2" key="1">
    <citation type="journal article" date="2019" name="Int. J. Syst. Evol. Microbiol.">
        <title>The Global Catalogue of Microorganisms (GCM) 10K type strain sequencing project: providing services to taxonomists for standard genome sequencing and annotation.</title>
        <authorList>
            <consortium name="The Broad Institute Genomics Platform"/>
            <consortium name="The Broad Institute Genome Sequencing Center for Infectious Disease"/>
            <person name="Wu L."/>
            <person name="Ma J."/>
        </authorList>
    </citation>
    <scope>NUCLEOTIDE SEQUENCE [LARGE SCALE GENOMIC DNA]</scope>
    <source>
        <strain evidence="2">KCTC 22228</strain>
    </source>
</reference>
<evidence type="ECO:0000313" key="1">
    <source>
        <dbReference type="EMBL" id="GGX91524.1"/>
    </source>
</evidence>
<name>A0ABQ2YQI4_9GAMM</name>
<proteinExistence type="predicted"/>
<dbReference type="Pfam" id="PF06041">
    <property type="entry name" value="DUF924"/>
    <property type="match status" value="1"/>
</dbReference>
<protein>
    <submittedName>
        <fullName evidence="1">Membrane protein</fullName>
    </submittedName>
</protein>
<dbReference type="Gene3D" id="1.20.58.320">
    <property type="entry name" value="TPR-like"/>
    <property type="match status" value="1"/>
</dbReference>
<accession>A0ABQ2YQI4</accession>
<dbReference type="InterPro" id="IPR010323">
    <property type="entry name" value="DUF924"/>
</dbReference>
<dbReference type="Proteomes" id="UP000653056">
    <property type="component" value="Unassembled WGS sequence"/>
</dbReference>
<dbReference type="SUPFAM" id="SSF48452">
    <property type="entry name" value="TPR-like"/>
    <property type="match status" value="1"/>
</dbReference>
<gene>
    <name evidence="1" type="ORF">GCM10007160_18640</name>
</gene>
<sequence length="182" mass="21218">MSETAIQEVLSFWFDELTPRRWFAKDEALDREIALRFSSLLEAARQGELWQWRLSAKGRLAEILVLDQFSRNIHRDTPASFAQDPQALVLAQEAVANGTDRRLDASHKVFLYMPYMHSESLLVHDEALRLFDQSGLEENLRHERRHRDIIARFGRYPHRNAILGRESTPEEIVFLQEPGSSF</sequence>
<comment type="caution">
    <text evidence="1">The sequence shown here is derived from an EMBL/GenBank/DDBJ whole genome shotgun (WGS) entry which is preliminary data.</text>
</comment>
<dbReference type="Gene3D" id="1.25.40.10">
    <property type="entry name" value="Tetratricopeptide repeat domain"/>
    <property type="match status" value="1"/>
</dbReference>
<dbReference type="RefSeq" id="WP_189468464.1">
    <property type="nucleotide sequence ID" value="NZ_BMXS01000008.1"/>
</dbReference>
<dbReference type="EMBL" id="BMXS01000008">
    <property type="protein sequence ID" value="GGX91524.1"/>
    <property type="molecule type" value="Genomic_DNA"/>
</dbReference>